<feature type="transmembrane region" description="Helical" evidence="5">
    <location>
        <begin position="350"/>
        <end position="368"/>
    </location>
</feature>
<dbReference type="AlphaFoldDB" id="A0A100W2X2"/>
<feature type="transmembrane region" description="Helical" evidence="5">
    <location>
        <begin position="12"/>
        <end position="33"/>
    </location>
</feature>
<feature type="transmembrane region" description="Helical" evidence="5">
    <location>
        <begin position="184"/>
        <end position="205"/>
    </location>
</feature>
<dbReference type="OrthoDB" id="9811718at2"/>
<proteinExistence type="inferred from homology"/>
<comment type="caution">
    <text evidence="8">The sequence shown here is derived from an EMBL/GenBank/DDBJ whole genome shotgun (WGS) entry which is preliminary data.</text>
</comment>
<feature type="transmembrane region" description="Helical" evidence="5">
    <location>
        <begin position="433"/>
        <end position="457"/>
    </location>
</feature>
<sequence length="507" mass="53249">MTILKPSIEYTLLSPMLIMFGAAVVGLLIEAVLPGESRRYRAQVTVSTAALGSAFIAVLLLRNHHGTAVMGSVMIDGPTLFFQGAILLAGMFTMAPIAERRLGAFALQGSLVPDSRDEQHAAAAGILQTEIFPLFLLTIGGMLAFCASADLLTMFVALEVLSLPLYVLCGLAKRRRTMSQEAALKYFLLGAFSSALFLYGVAFLYGSSGALTLSGVAESLCRQGVPLSLAMTGIGLLAAGLLFKVGAVPFHWWVPDVYQGAPTPVTGFMSAATKIAAFGAMLRLFYVALPNLRTEWRPVLWGLAVLTMLAAAVLTVTQTDIKRLLAYSSVTNVGFLLLGVSGSHDGLSATMFYLATYGATALGAFAVISTIRQSDGQEATDTCHWSGLGKYSPKAAGALTLFLLSMAGIPLTAGFVGKFAVFESVASAGGGPLVVIGVIASAIAAFAYARVIVMMFFSEHDFQTPRAVFPEWPTTAVIALAATVTVGLGVMPEPLLDLADRVGSFLA</sequence>
<dbReference type="InterPro" id="IPR010096">
    <property type="entry name" value="NADH-Q_OxRdtase_suN/2"/>
</dbReference>
<name>A0A100W2X2_9MYCO</name>
<dbReference type="NCBIfam" id="NF004441">
    <property type="entry name" value="PRK05777.1-4"/>
    <property type="match status" value="1"/>
</dbReference>
<keyword evidence="2 5" id="KW-0812">Transmembrane</keyword>
<dbReference type="InterPro" id="IPR001750">
    <property type="entry name" value="ND/Mrp_TM"/>
</dbReference>
<evidence type="ECO:0000256" key="4">
    <source>
        <dbReference type="ARBA" id="ARBA00023136"/>
    </source>
</evidence>
<keyword evidence="5" id="KW-0874">Quinone</keyword>
<dbReference type="RefSeq" id="WP_062830748.1">
    <property type="nucleotide sequence ID" value="NZ_BCSX01000041.1"/>
</dbReference>
<dbReference type="EMBL" id="BCSX01000041">
    <property type="protein sequence ID" value="GAS90657.1"/>
    <property type="molecule type" value="Genomic_DNA"/>
</dbReference>
<feature type="transmembrane region" description="Helical" evidence="5">
    <location>
        <begin position="225"/>
        <end position="253"/>
    </location>
</feature>
<dbReference type="NCBIfam" id="TIGR01770">
    <property type="entry name" value="NDH_I_N"/>
    <property type="match status" value="1"/>
</dbReference>
<evidence type="ECO:0000313" key="8">
    <source>
        <dbReference type="EMBL" id="GAS90657.1"/>
    </source>
</evidence>
<evidence type="ECO:0000256" key="6">
    <source>
        <dbReference type="RuleBase" id="RU000320"/>
    </source>
</evidence>
<evidence type="ECO:0000256" key="3">
    <source>
        <dbReference type="ARBA" id="ARBA00022989"/>
    </source>
</evidence>
<dbReference type="PANTHER" id="PTHR22773">
    <property type="entry name" value="NADH DEHYDROGENASE"/>
    <property type="match status" value="1"/>
</dbReference>
<keyword evidence="5" id="KW-1278">Translocase</keyword>
<reference evidence="9" key="2">
    <citation type="submission" date="2016-02" db="EMBL/GenBank/DDBJ databases">
        <title>Draft genome sequence of five rapidly growing Mycobacterium species.</title>
        <authorList>
            <person name="Katahira K."/>
            <person name="Gotou Y."/>
            <person name="Iida K."/>
            <person name="Ogura Y."/>
            <person name="Hayashi T."/>
        </authorList>
    </citation>
    <scope>NUCLEOTIDE SEQUENCE [LARGE SCALE GENOMIC DNA]</scope>
    <source>
        <strain evidence="9">JCM15654</strain>
    </source>
</reference>
<evidence type="ECO:0000256" key="1">
    <source>
        <dbReference type="ARBA" id="ARBA00004127"/>
    </source>
</evidence>
<feature type="transmembrane region" description="Helical" evidence="5">
    <location>
        <begin position="324"/>
        <end position="344"/>
    </location>
</feature>
<dbReference type="Pfam" id="PF00361">
    <property type="entry name" value="Proton_antipo_M"/>
    <property type="match status" value="1"/>
</dbReference>
<comment type="subunit">
    <text evidence="5">NDH-1 is composed of 14 different subunits. Subunits NuoA, H, J, K, L, M, N constitute the membrane sector of the complex.</text>
</comment>
<keyword evidence="9" id="KW-1185">Reference proteome</keyword>
<dbReference type="GO" id="GO:0050136">
    <property type="term" value="F:NADH dehydrogenase (quinone) (non-electrogenic) activity"/>
    <property type="evidence" value="ECO:0007669"/>
    <property type="project" value="UniProtKB-UniRule"/>
</dbReference>
<dbReference type="HAMAP" id="MF_00445">
    <property type="entry name" value="NDH1_NuoN_1"/>
    <property type="match status" value="1"/>
</dbReference>
<evidence type="ECO:0000313" key="9">
    <source>
        <dbReference type="Proteomes" id="UP000069620"/>
    </source>
</evidence>
<comment type="subcellular location">
    <subcellularLocation>
        <location evidence="5">Cell membrane</location>
        <topology evidence="5">Multi-pass membrane protein</topology>
    </subcellularLocation>
    <subcellularLocation>
        <location evidence="1">Endomembrane system</location>
        <topology evidence="1">Multi-pass membrane protein</topology>
    </subcellularLocation>
    <subcellularLocation>
        <location evidence="6">Membrane</location>
        <topology evidence="6">Multi-pass membrane protein</topology>
    </subcellularLocation>
</comment>
<dbReference type="EC" id="7.1.1.-" evidence="5"/>
<dbReference type="STRING" id="146020.RMCB_4753"/>
<dbReference type="GO" id="GO:0005886">
    <property type="term" value="C:plasma membrane"/>
    <property type="evidence" value="ECO:0007669"/>
    <property type="project" value="UniProtKB-SubCell"/>
</dbReference>
<keyword evidence="3 5" id="KW-1133">Transmembrane helix</keyword>
<dbReference type="GO" id="GO:0048038">
    <property type="term" value="F:quinone binding"/>
    <property type="evidence" value="ECO:0007669"/>
    <property type="project" value="UniProtKB-KW"/>
</dbReference>
<feature type="transmembrane region" description="Helical" evidence="5">
    <location>
        <begin position="398"/>
        <end position="421"/>
    </location>
</feature>
<gene>
    <name evidence="5" type="primary">nuoN</name>
    <name evidence="8" type="ORF">RMCB_4753</name>
</gene>
<feature type="transmembrane region" description="Helical" evidence="5">
    <location>
        <begin position="298"/>
        <end position="317"/>
    </location>
</feature>
<accession>A0A100W2X2</accession>
<organism evidence="8 9">
    <name type="scientific">Mycolicibacterium brisbanense</name>
    <dbReference type="NCBI Taxonomy" id="146020"/>
    <lineage>
        <taxon>Bacteria</taxon>
        <taxon>Bacillati</taxon>
        <taxon>Actinomycetota</taxon>
        <taxon>Actinomycetes</taxon>
        <taxon>Mycobacteriales</taxon>
        <taxon>Mycobacteriaceae</taxon>
        <taxon>Mycolicibacterium</taxon>
    </lineage>
</organism>
<dbReference type="GO" id="GO:0042773">
    <property type="term" value="P:ATP synthesis coupled electron transport"/>
    <property type="evidence" value="ECO:0007669"/>
    <property type="project" value="InterPro"/>
</dbReference>
<dbReference type="GO" id="GO:0012505">
    <property type="term" value="C:endomembrane system"/>
    <property type="evidence" value="ECO:0007669"/>
    <property type="project" value="UniProtKB-SubCell"/>
</dbReference>
<dbReference type="Proteomes" id="UP000069620">
    <property type="component" value="Unassembled WGS sequence"/>
</dbReference>
<feature type="transmembrane region" description="Helical" evidence="5">
    <location>
        <begin position="120"/>
        <end position="145"/>
    </location>
</feature>
<keyword evidence="5" id="KW-0520">NAD</keyword>
<comment type="function">
    <text evidence="5">NDH-1 shuttles electrons from NADH, via FMN and iron-sulfur (Fe-S) centers, to quinones in the respiratory chain. The immediate electron acceptor for the enzyme in this species is believed to be a menaquinone. Couples the redox reaction to proton translocation (for every two electrons transferred, four hydrogen ions are translocated across the cytoplasmic membrane), and thus conserves the redox energy in a proton gradient.</text>
</comment>
<evidence type="ECO:0000256" key="2">
    <source>
        <dbReference type="ARBA" id="ARBA00022692"/>
    </source>
</evidence>
<comment type="catalytic activity">
    <reaction evidence="5">
        <text>a quinone + NADH + 5 H(+)(in) = a quinol + NAD(+) + 4 H(+)(out)</text>
        <dbReference type="Rhea" id="RHEA:57888"/>
        <dbReference type="ChEBI" id="CHEBI:15378"/>
        <dbReference type="ChEBI" id="CHEBI:24646"/>
        <dbReference type="ChEBI" id="CHEBI:57540"/>
        <dbReference type="ChEBI" id="CHEBI:57945"/>
        <dbReference type="ChEBI" id="CHEBI:132124"/>
    </reaction>
</comment>
<reference evidence="9" key="1">
    <citation type="journal article" date="2016" name="Genome Announc.">
        <title>Draft Genome Sequences of Five Rapidly Growing Mycobacterium Species, M. thermoresistibile, M. fortuitum subsp. acetamidolyticum, M. canariasense, M. brisbanense, and M. novocastrense.</title>
        <authorList>
            <person name="Katahira K."/>
            <person name="Ogura Y."/>
            <person name="Gotoh Y."/>
            <person name="Hayashi T."/>
        </authorList>
    </citation>
    <scope>NUCLEOTIDE SEQUENCE [LARGE SCALE GENOMIC DNA]</scope>
    <source>
        <strain evidence="9">JCM15654</strain>
    </source>
</reference>
<keyword evidence="5" id="KW-1003">Cell membrane</keyword>
<comment type="similarity">
    <text evidence="5">Belongs to the complex I subunit 2 family.</text>
</comment>
<keyword evidence="5" id="KW-0813">Transport</keyword>
<feature type="transmembrane region" description="Helical" evidence="5">
    <location>
        <begin position="151"/>
        <end position="172"/>
    </location>
</feature>
<keyword evidence="4 5" id="KW-0472">Membrane</keyword>
<evidence type="ECO:0000259" key="7">
    <source>
        <dbReference type="Pfam" id="PF00361"/>
    </source>
</evidence>
<dbReference type="GO" id="GO:0008137">
    <property type="term" value="F:NADH dehydrogenase (ubiquinone) activity"/>
    <property type="evidence" value="ECO:0007669"/>
    <property type="project" value="InterPro"/>
</dbReference>
<feature type="domain" description="NADH:quinone oxidoreductase/Mrp antiporter transmembrane" evidence="7">
    <location>
        <begin position="148"/>
        <end position="443"/>
    </location>
</feature>
<evidence type="ECO:0000256" key="5">
    <source>
        <dbReference type="HAMAP-Rule" id="MF_00445"/>
    </source>
</evidence>
<feature type="transmembrane region" description="Helical" evidence="5">
    <location>
        <begin position="265"/>
        <end position="286"/>
    </location>
</feature>
<protein>
    <recommendedName>
        <fullName evidence="5">NADH-quinone oxidoreductase subunit N</fullName>
        <ecNumber evidence="5">7.1.1.-</ecNumber>
    </recommendedName>
    <alternativeName>
        <fullName evidence="5">NADH dehydrogenase I subunit N</fullName>
    </alternativeName>
    <alternativeName>
        <fullName evidence="5">NDH-1 subunit N</fullName>
    </alternativeName>
</protein>
<feature type="transmembrane region" description="Helical" evidence="5">
    <location>
        <begin position="469"/>
        <end position="491"/>
    </location>
</feature>
<feature type="transmembrane region" description="Helical" evidence="5">
    <location>
        <begin position="40"/>
        <end position="60"/>
    </location>
</feature>
<feature type="transmembrane region" description="Helical" evidence="5">
    <location>
        <begin position="80"/>
        <end position="99"/>
    </location>
</feature>